<organism evidence="8 9">
    <name type="scientific">Microthyrium microscopicum</name>
    <dbReference type="NCBI Taxonomy" id="703497"/>
    <lineage>
        <taxon>Eukaryota</taxon>
        <taxon>Fungi</taxon>
        <taxon>Dikarya</taxon>
        <taxon>Ascomycota</taxon>
        <taxon>Pezizomycotina</taxon>
        <taxon>Dothideomycetes</taxon>
        <taxon>Dothideomycetes incertae sedis</taxon>
        <taxon>Microthyriales</taxon>
        <taxon>Microthyriaceae</taxon>
        <taxon>Microthyrium</taxon>
    </lineage>
</organism>
<dbReference type="GO" id="GO:0003723">
    <property type="term" value="F:RNA binding"/>
    <property type="evidence" value="ECO:0007669"/>
    <property type="project" value="UniProtKB-UniRule"/>
</dbReference>
<dbReference type="InterPro" id="IPR048889">
    <property type="entry name" value="NSUN5_RCM1_N"/>
</dbReference>
<keyword evidence="4 5" id="KW-0694">RNA-binding</keyword>
<dbReference type="PRINTS" id="PR02008">
    <property type="entry name" value="RCMTFAMILY"/>
</dbReference>
<dbReference type="InterPro" id="IPR029063">
    <property type="entry name" value="SAM-dependent_MTases_sf"/>
</dbReference>
<dbReference type="InterPro" id="IPR049561">
    <property type="entry name" value="NSUN5_7_fdxn-like"/>
</dbReference>
<dbReference type="GO" id="GO:0005730">
    <property type="term" value="C:nucleolus"/>
    <property type="evidence" value="ECO:0007669"/>
    <property type="project" value="TreeGrafter"/>
</dbReference>
<dbReference type="OrthoDB" id="435282at2759"/>
<dbReference type="AlphaFoldDB" id="A0A6A6UN00"/>
<protein>
    <submittedName>
        <fullName evidence="8">Putative NOL1/NOP2/sun domain protein</fullName>
    </submittedName>
</protein>
<evidence type="ECO:0000256" key="6">
    <source>
        <dbReference type="SAM" id="MobiDB-lite"/>
    </source>
</evidence>
<evidence type="ECO:0000256" key="4">
    <source>
        <dbReference type="ARBA" id="ARBA00022884"/>
    </source>
</evidence>
<dbReference type="SUPFAM" id="SSF53335">
    <property type="entry name" value="S-adenosyl-L-methionine-dependent methyltransferases"/>
    <property type="match status" value="1"/>
</dbReference>
<feature type="active site" description="Nucleophile" evidence="5">
    <location>
        <position position="423"/>
    </location>
</feature>
<dbReference type="Gene3D" id="3.40.50.150">
    <property type="entry name" value="Vaccinia Virus protein VP39"/>
    <property type="match status" value="1"/>
</dbReference>
<sequence>MSLYYDAVAVISNEERVGGSLKSRIYANKSSKHAPAQIYALVSETTKWSAVLKEVIEKAGILKIEKKLTDVLALLLVHDLILSKRGIAAPQSHALCIAVNRHRSRLNAEFTKLRIRKGYPTLQAFRQSIDASSSASSYDQENEIYPHPRWVRINTLKTSWDKQLKSTFADFEETNVLENVLKASKNQRIFHVDANVENLIALPPLYDTSKMDAYRKSLLILQDKASCFPATLLDPMAHDGDMIDACAAPGNKTTHLAALSSSKDMPSGQKHIFAFERDTKRAETLRKMVAQAGANELVTILGSTDFLQVVPTDDQYSRTTGILLDPSCSGSGIVGRDEEPAFHVPTIPAQSAIQPGHKSKKRKRSRQVEKQRAAESPPVQEESIEEADDETEKRLEALASFQLKLLLHGMKFPDARRIVYSTCSIHVQENEGVVIQALMSEAARSNGWTILPRMQQPPGLQAWSIRGLRSECEQLMASLPHAAGLPSAKEVAEACIRCEKGTAEGTMGFFVCGFSRDPQSVTSTALDTGLNENIDEWDGFSDSE</sequence>
<accession>A0A6A6UN00</accession>
<evidence type="ECO:0000313" key="9">
    <source>
        <dbReference type="Proteomes" id="UP000799302"/>
    </source>
</evidence>
<dbReference type="Gene3D" id="3.30.70.1170">
    <property type="entry name" value="Sun protein, domain 3"/>
    <property type="match status" value="1"/>
</dbReference>
<proteinExistence type="inferred from homology"/>
<dbReference type="Pfam" id="PF21148">
    <property type="entry name" value="NSUN5_fdxn-like"/>
    <property type="match status" value="1"/>
</dbReference>
<evidence type="ECO:0000256" key="2">
    <source>
        <dbReference type="ARBA" id="ARBA00022679"/>
    </source>
</evidence>
<keyword evidence="2 5" id="KW-0808">Transferase</keyword>
<dbReference type="InterPro" id="IPR001678">
    <property type="entry name" value="MeTrfase_RsmB-F_NOP2_dom"/>
</dbReference>
<evidence type="ECO:0000256" key="3">
    <source>
        <dbReference type="ARBA" id="ARBA00022691"/>
    </source>
</evidence>
<dbReference type="GO" id="GO:0070475">
    <property type="term" value="P:rRNA base methylation"/>
    <property type="evidence" value="ECO:0007669"/>
    <property type="project" value="TreeGrafter"/>
</dbReference>
<gene>
    <name evidence="8" type="ORF">BT63DRAFT_410199</name>
</gene>
<dbReference type="PROSITE" id="PS51686">
    <property type="entry name" value="SAM_MT_RSMB_NOP"/>
    <property type="match status" value="1"/>
</dbReference>
<dbReference type="Proteomes" id="UP000799302">
    <property type="component" value="Unassembled WGS sequence"/>
</dbReference>
<dbReference type="PANTHER" id="PTHR22807">
    <property type="entry name" value="NOP2 YEAST -RELATED NOL1/NOP2/FMU SUN DOMAIN-CONTAINING"/>
    <property type="match status" value="1"/>
</dbReference>
<feature type="binding site" evidence="5">
    <location>
        <position position="276"/>
    </location>
    <ligand>
        <name>S-adenosyl-L-methionine</name>
        <dbReference type="ChEBI" id="CHEBI:59789"/>
    </ligand>
</feature>
<dbReference type="GO" id="GO:0008173">
    <property type="term" value="F:RNA methyltransferase activity"/>
    <property type="evidence" value="ECO:0007669"/>
    <property type="project" value="InterPro"/>
</dbReference>
<dbReference type="EMBL" id="MU004231">
    <property type="protein sequence ID" value="KAF2673160.1"/>
    <property type="molecule type" value="Genomic_DNA"/>
</dbReference>
<evidence type="ECO:0000256" key="1">
    <source>
        <dbReference type="ARBA" id="ARBA00022603"/>
    </source>
</evidence>
<comment type="similarity">
    <text evidence="5">Belongs to the class I-like SAM-binding methyltransferase superfamily. RsmB/NOP family.</text>
</comment>
<keyword evidence="9" id="KW-1185">Reference proteome</keyword>
<dbReference type="PANTHER" id="PTHR22807:SF4">
    <property type="entry name" value="28S RRNA (CYTOSINE-C(5))-METHYLTRANSFERASE"/>
    <property type="match status" value="1"/>
</dbReference>
<dbReference type="InterPro" id="IPR049560">
    <property type="entry name" value="MeTrfase_RsmB-F_NOP2_cat"/>
</dbReference>
<reference evidence="8" key="1">
    <citation type="journal article" date="2020" name="Stud. Mycol.">
        <title>101 Dothideomycetes genomes: a test case for predicting lifestyles and emergence of pathogens.</title>
        <authorList>
            <person name="Haridas S."/>
            <person name="Albert R."/>
            <person name="Binder M."/>
            <person name="Bloem J."/>
            <person name="Labutti K."/>
            <person name="Salamov A."/>
            <person name="Andreopoulos B."/>
            <person name="Baker S."/>
            <person name="Barry K."/>
            <person name="Bills G."/>
            <person name="Bluhm B."/>
            <person name="Cannon C."/>
            <person name="Castanera R."/>
            <person name="Culley D."/>
            <person name="Daum C."/>
            <person name="Ezra D."/>
            <person name="Gonzalez J."/>
            <person name="Henrissat B."/>
            <person name="Kuo A."/>
            <person name="Liang C."/>
            <person name="Lipzen A."/>
            <person name="Lutzoni F."/>
            <person name="Magnuson J."/>
            <person name="Mondo S."/>
            <person name="Nolan M."/>
            <person name="Ohm R."/>
            <person name="Pangilinan J."/>
            <person name="Park H.-J."/>
            <person name="Ramirez L."/>
            <person name="Alfaro M."/>
            <person name="Sun H."/>
            <person name="Tritt A."/>
            <person name="Yoshinaga Y."/>
            <person name="Zwiers L.-H."/>
            <person name="Turgeon B."/>
            <person name="Goodwin S."/>
            <person name="Spatafora J."/>
            <person name="Crous P."/>
            <person name="Grigoriev I."/>
        </authorList>
    </citation>
    <scope>NUCLEOTIDE SEQUENCE</scope>
    <source>
        <strain evidence="8">CBS 115976</strain>
    </source>
</reference>
<feature type="region of interest" description="Disordered" evidence="6">
    <location>
        <begin position="350"/>
        <end position="390"/>
    </location>
</feature>
<feature type="binding site" evidence="5">
    <location>
        <position position="305"/>
    </location>
    <ligand>
        <name>S-adenosyl-L-methionine</name>
        <dbReference type="ChEBI" id="CHEBI:59789"/>
    </ligand>
</feature>
<name>A0A6A6UN00_9PEZI</name>
<feature type="binding site" evidence="5">
    <location>
        <begin position="246"/>
        <end position="252"/>
    </location>
    <ligand>
        <name>S-adenosyl-L-methionine</name>
        <dbReference type="ChEBI" id="CHEBI:59789"/>
    </ligand>
</feature>
<keyword evidence="1 5" id="KW-0489">Methyltransferase</keyword>
<evidence type="ECO:0000259" key="7">
    <source>
        <dbReference type="PROSITE" id="PS51686"/>
    </source>
</evidence>
<feature type="binding site" evidence="5">
    <location>
        <position position="325"/>
    </location>
    <ligand>
        <name>S-adenosyl-L-methionine</name>
        <dbReference type="ChEBI" id="CHEBI:59789"/>
    </ligand>
</feature>
<evidence type="ECO:0000256" key="5">
    <source>
        <dbReference type="PROSITE-ProRule" id="PRU01023"/>
    </source>
</evidence>
<dbReference type="InterPro" id="IPR023267">
    <property type="entry name" value="RCMT"/>
</dbReference>
<feature type="domain" description="SAM-dependent MTase RsmB/NOP-type" evidence="7">
    <location>
        <begin position="139"/>
        <end position="517"/>
    </location>
</feature>
<keyword evidence="3 5" id="KW-0949">S-adenosyl-L-methionine</keyword>
<dbReference type="Pfam" id="PF01189">
    <property type="entry name" value="Methyltr_RsmB-F"/>
    <property type="match status" value="1"/>
</dbReference>
<dbReference type="Pfam" id="PF21153">
    <property type="entry name" value="NSUN5_N"/>
    <property type="match status" value="1"/>
</dbReference>
<evidence type="ECO:0000313" key="8">
    <source>
        <dbReference type="EMBL" id="KAF2673160.1"/>
    </source>
</evidence>